<evidence type="ECO:0000313" key="3">
    <source>
        <dbReference type="EMBL" id="SUG49321.1"/>
    </source>
</evidence>
<feature type="domain" description="VOC" evidence="2">
    <location>
        <begin position="6"/>
        <end position="128"/>
    </location>
</feature>
<dbReference type="PROSITE" id="PS00934">
    <property type="entry name" value="GLYOXALASE_I_1"/>
    <property type="match status" value="1"/>
</dbReference>
<dbReference type="Gene3D" id="3.10.180.10">
    <property type="entry name" value="2,3-Dihydroxybiphenyl 1,2-Dioxygenase, domain 1"/>
    <property type="match status" value="1"/>
</dbReference>
<dbReference type="InterPro" id="IPR050383">
    <property type="entry name" value="GlyoxalaseI/FosfomycinResist"/>
</dbReference>
<reference evidence="3 4" key="1">
    <citation type="submission" date="2018-06" db="EMBL/GenBank/DDBJ databases">
        <authorList>
            <consortium name="Pathogen Informatics"/>
            <person name="Doyle S."/>
        </authorList>
    </citation>
    <scope>NUCLEOTIDE SEQUENCE [LARGE SCALE GENOMIC DNA]</scope>
    <source>
        <strain evidence="3 4">NCTC8297</strain>
    </source>
</reference>
<evidence type="ECO:0000259" key="2">
    <source>
        <dbReference type="PROSITE" id="PS51819"/>
    </source>
</evidence>
<dbReference type="AlphaFoldDB" id="A0A379TFU7"/>
<proteinExistence type="predicted"/>
<protein>
    <submittedName>
        <fullName evidence="3">Lyase</fullName>
    </submittedName>
</protein>
<dbReference type="GO" id="GO:0004462">
    <property type="term" value="F:lactoylglutathione lyase activity"/>
    <property type="evidence" value="ECO:0007669"/>
    <property type="project" value="InterPro"/>
</dbReference>
<dbReference type="GO" id="GO:0046872">
    <property type="term" value="F:metal ion binding"/>
    <property type="evidence" value="ECO:0007669"/>
    <property type="project" value="UniProtKB-KW"/>
</dbReference>
<dbReference type="InterPro" id="IPR018146">
    <property type="entry name" value="Glyoxalase_1_CS"/>
</dbReference>
<keyword evidence="3" id="KW-0456">Lyase</keyword>
<gene>
    <name evidence="3" type="ORF">NCTC8297_04658</name>
</gene>
<dbReference type="InterPro" id="IPR029068">
    <property type="entry name" value="Glyas_Bleomycin-R_OHBP_Dase"/>
</dbReference>
<evidence type="ECO:0000256" key="1">
    <source>
        <dbReference type="ARBA" id="ARBA00022723"/>
    </source>
</evidence>
<organism evidence="3 4">
    <name type="scientific">Salmonella enterica subsp. arizonae</name>
    <dbReference type="NCBI Taxonomy" id="59203"/>
    <lineage>
        <taxon>Bacteria</taxon>
        <taxon>Pseudomonadati</taxon>
        <taxon>Pseudomonadota</taxon>
        <taxon>Gammaproteobacteria</taxon>
        <taxon>Enterobacterales</taxon>
        <taxon>Enterobacteriaceae</taxon>
        <taxon>Salmonella</taxon>
    </lineage>
</organism>
<name>A0A379TFU7_SALER</name>
<dbReference type="Proteomes" id="UP000254741">
    <property type="component" value="Unassembled WGS sequence"/>
</dbReference>
<dbReference type="SUPFAM" id="SSF54593">
    <property type="entry name" value="Glyoxalase/Bleomycin resistance protein/Dihydroxybiphenyl dioxygenase"/>
    <property type="match status" value="1"/>
</dbReference>
<dbReference type="PROSITE" id="PS51819">
    <property type="entry name" value="VOC"/>
    <property type="match status" value="1"/>
</dbReference>
<dbReference type="InterPro" id="IPR004360">
    <property type="entry name" value="Glyas_Fos-R_dOase_dom"/>
</dbReference>
<dbReference type="Pfam" id="PF00903">
    <property type="entry name" value="Glyoxalase"/>
    <property type="match status" value="1"/>
</dbReference>
<dbReference type="EMBL" id="UGXG01000002">
    <property type="protein sequence ID" value="SUG49321.1"/>
    <property type="molecule type" value="Genomic_DNA"/>
</dbReference>
<dbReference type="PANTHER" id="PTHR21366">
    <property type="entry name" value="GLYOXALASE FAMILY PROTEIN"/>
    <property type="match status" value="1"/>
</dbReference>
<accession>A0A379TFU7</accession>
<dbReference type="InterPro" id="IPR037523">
    <property type="entry name" value="VOC_core"/>
</dbReference>
<sequence>MLGLKQVHHIAIIVTDYAASKAFYCDILGFELISEVWREERDSWKGDLALNGQYVIELFSFPFPPARPSRPEACGLRHLAFSVENVENAVAHLEKHQVKLRTDTRRSLYREALYFFQRSGRFCRLSCMSSKTCH</sequence>
<dbReference type="PANTHER" id="PTHR21366:SF31">
    <property type="entry name" value="METALLOTHIOL TRANSFERASE FOSB"/>
    <property type="match status" value="1"/>
</dbReference>
<keyword evidence="1" id="KW-0479">Metal-binding</keyword>
<evidence type="ECO:0000313" key="4">
    <source>
        <dbReference type="Proteomes" id="UP000254741"/>
    </source>
</evidence>
<dbReference type="NCBIfam" id="NF008551">
    <property type="entry name" value="PRK11478.1"/>
    <property type="match status" value="1"/>
</dbReference>